<dbReference type="KEGG" id="ame:408774"/>
<feature type="region of interest" description="Disordered" evidence="3">
    <location>
        <begin position="1984"/>
        <end position="2030"/>
    </location>
</feature>
<dbReference type="EnsemblMetazoa" id="XM_026440156">
    <property type="protein sequence ID" value="XP_026295941"/>
    <property type="gene ID" value="LOC408774"/>
</dbReference>
<accession>A0A7M7L691</accession>
<evidence type="ECO:0000313" key="7">
    <source>
        <dbReference type="Proteomes" id="UP000005203"/>
    </source>
</evidence>
<dbReference type="OrthoDB" id="26681at2759"/>
<feature type="region of interest" description="Disordered" evidence="3">
    <location>
        <begin position="2315"/>
        <end position="2336"/>
    </location>
</feature>
<feature type="compositionally biased region" description="Low complexity" evidence="3">
    <location>
        <begin position="2317"/>
        <end position="2328"/>
    </location>
</feature>
<dbReference type="InterPro" id="IPR011993">
    <property type="entry name" value="PH-like_dom_sf"/>
</dbReference>
<sequence>MLCDRVTCSSNSGPRTLPEEDNFYPWFSFDELMSHEEDTRLRTEEREEDDEKEFEERPVMSSVSINKLQILWDHFIHAEPQSYEKSCWLDIFLAEFLAQIKEGREVKDALSFCSVGGGGVSTLIACELLSDVHELCAKRIDGDELARLRKYLAQDRGWRCLATLHLLGVRGLSCGREFVALLIALYPVVLQEEANRNNKDDTVSLDTIPRARNPYVKFYPNDEDTVDTIDIVSHVKRKASRSGRGQFHENNAPSSRARKAASRRYSSIATKSLMSTARHKQKSYGVSYEAPRRDTAESCGSSESEFVTDGVDQSRSLTLKIRLNPMDFEYFTSVVRSDEEQKWETPLYELPTRPAKKTPKDYVDERVENVLNSRISNFETSLLIIQLLQGLRDHDTPAEQTPAVQVLKFALDTLWSLQFGIDGGGLTGAECATLKASAARLMLTALERVLRANEPTTAVIHNGLLPMTLRLLEDACSKPVNVVSAGEGSLLQEFIFATIYGVITFLYCLLHQQGATTEKLSDFLELFQLFTESQDGRLVERAIFAILDLPSVDSSRSIARARKIIDMIGALTSSLKSVRRDISHVANCNRGKHKSCINNVQIYHHSDIFGASYSEPIVGTVMKQACCISSLFMILTNLLKHSHPLATELQVRLIKVFTAAGTCCCFPPSILMISIATLLKKRDPPTYVTAVAFLERILFKELGGYAETELCAICDRPSTYSWNFLSMYADLLTPDDPKLCHTVMAHLLKIGPCSKFHIRRELLVKVFFPIFLRAKTYYTTDRENTIAKFLVQSSLCAMSCLMVNAQMCEAFNEINGLEEALILLSDATFTRNVYALLEITVIVEIWKTNFPESDSFDNTEKYAVRSLFDSLEAETIQLLSVFTNSMDSLVDDKQTRSNVRDMEETSTIVAQESSTFQEQQVVERKSSDTISWVSKVFDSGGTSWQDQGTDAIKKLNLYQASVAWRAAAGVALCSPKFRAQLSSHSVSQKSLQLFIMLAVHISTDSITDINKSAHRLFEALLTCCLTSPLCDRDIIMELGKALMNTGIKLGRGLTIIVEVLLKVSMLKPAQEETIPQYTRPRLPSMTLDSIPDCAADDSSTGEYVTADDGYEADVEVPAQSLHNNTVKRSNSLGPVIEPRGHANAHPALCLLAVDLLIHFSEQGLDVETASIITTGLRKVAVTCRESASSCAALAGAGVITKMLRGFKHIFSSRDTEYQDLQHAVLEVFTLLATQSISPTELVMYLSLFKVDTPPLLSLLEPLFHLILAARPQPNFIISFPVSSDNKTLSKIQSEKYKNLEKVENLVNNFRKKHFTSGICSPWSVHATCLPIGPELAWPVWLHGCSVSMWLRVERGLPVSGKGTLISTSPLLDSDNESLSDWGILSDNWSREDHSMSDLFLGTSVVAGSSSPPTPTSIIHMMSIGFESLVLETWLDLRSDKLILRLTRPDDKTNRTISETSVTGMLPSGQWHHLALNFKDTVLNKHSAVVQVVLWVDGWREINAQLPFDGLLVRKPGTTCVLLGQLGSSTIGAWYLGNLMVFRCPVFTKEKALYLASLGPNYTNLAECILSTDKPDFTSLIVSGALDGIREIKFEGGKFDTSRRKSYGGTYLRHAVETKVSEAKIDWDSVMDATNSHLGELQDNLLLNYEAQNPNIVHLYPQAIANPAAVVRNLFPGQPGFRVVSAPEHRVSQQPPLSVAPILSARLECQQYRGLVPAAILIGGIPVFLYLFARVVELNSKEEEQALALSIILHLIRNDSEFLNQYRSEGGTSLILRILESSRCHAGRHILKAMLDAACDSSILIKDIGSGNHLVSQNCEAVITDPELIKGALTAWRIWAKHDTLNLLLQALLLLLKDQHSQREFNASQLNRIGVVDTVLTLCKEHFMYEELGATLDSSTGTAVVELIRALMGAPPEFAHLVAITDYLILVHQASETYITHSRHNIYFLLPPIGEKKIVNIASTITSSSSDESIKTFENNKLNKGLTNSQIQKNRMPKRKERRNGPSQDTSAGEDSGIAASDGSNPFGNERQSIWTDEKKACQGLVCEGLLLLLRDAVRVLPDSQVGSVLKHVLRAELLLVLANNPDTRVRTALIKLVQTYLQRASDEEVNKFIKQKYFIHLANQIALYPGSESLIIALENLALRGPTLAAMPPLLAIIAKSAITESNIAKPIISFITDLIAKNPTALRSLLEQGLIESLVQALVGGAHKGGSTSLYRDIHVLLVTIATKLLESPGNHQMQAILDLHLILNHMELKERSHCIKNRTCVSIVRDAQVALFDGELDVLTAKVSNQSSFRLRSTASYLASASHITSVFTTSSNQSDGSRSSSYTSLHTPSVVTTREPSKGELLERFRIILTRAVEFITAADESPSGNELQLTKRLLSILLHGFCNPLQKRNHWSSGWSTRHVLRKYTAKIMVWLLGPHQSNNTRIFAVRSLMEEPKTREILSSLLEVHPQVEQKFTVFFWDLLQRRDEMPSADARICVELKEALNIWDLAKGIEQASPGIWNEELTLLRRELMRDRDIWIDNNLPAIQRIANRFDVLAKQLTESAMAITRTVVEEQNRERKVLMERLKHSRAMEAQAIAKWRDLARRLTHERAPWFFSNSYPKSWELDPTEGPARIRIRLQRCHLNIDRRFFLNEYQDKLDTMDVEAPLSYLFTTNRQDANATALIERLHTSERIRKMSQAKVVTPRAELAGEVLIGETCLYFIPDNPDVLLHTDIALGGLDLAMVGGTAWRLEDIRELHKRRYQLQERAIEIFLITGRTYLLAFNSSKERDEFVTELSTCNLPRRIPGDDLSESISLWRSGALTNWEYITCLNKLAGRSYNDLMQYPVFPFVLADYISEKIDLNNLKIYRNFKRPMAVQDKKNEQHYINNYNYLKQALSEGLNLIALNQEPFHYGSHYSNSGTVLHFLVRLPPFTSMFLCYQDDNFDIPDRTFHALATTWRLTSCDSTTDVKELIPEFFYLPEFLLNSEGFNFGIRQNGNRVGDVELPKWCGGDARLFILAHRAALEADLVREVLPYWIDLVFGFRQTGRPAVEAINVFHPATYYGFNVEQIADPLERQAWETMVRTYGQTPAQLFRVAHPLPIQNLGNTVVHSSLPQVIDGVDGIKWGNYVGAPGNEPVLCWKHKHRAPLASLVPLITGDVFGLPSYTTLLLAYTKEKGTNMLSGTSVLAAALVSWNGTDGIARLKCKKEQPPRPLIKSSGLDPITILGSAPDCGQLWIGHLSGRITVHTYTVIISKIDFNSTPASILLAHRNRITTISLSRAFSIAVTGDAIGVIVIWDLNSLTYIRSIFCDQNYPIRLLSISETLGDIAVTYEVPKISENTSSSESELKVFTINARAVGSILSKTKITAVCYSNAPEGVSVNVIATGLDNGIIRLWSSWDLKLVREIINGMRGCGAIIAIAWALDQHHFYAVTEDFTILIWEGSKRLSNGTPKFVNLTSL</sequence>
<dbReference type="RefSeq" id="XP_026295941.1">
    <property type="nucleotide sequence ID" value="XM_026440156.1"/>
</dbReference>
<dbReference type="SMART" id="SM01026">
    <property type="entry name" value="Beach"/>
    <property type="match status" value="1"/>
</dbReference>
<evidence type="ECO:0000313" key="6">
    <source>
        <dbReference type="EnsemblMetazoa" id="XP_026295940"/>
    </source>
</evidence>
<dbReference type="PROSITE" id="PS50082">
    <property type="entry name" value="WD_REPEATS_2"/>
    <property type="match status" value="1"/>
</dbReference>
<feature type="region of interest" description="Disordered" evidence="3">
    <location>
        <begin position="240"/>
        <end position="261"/>
    </location>
</feature>
<dbReference type="InterPro" id="IPR015943">
    <property type="entry name" value="WD40/YVTN_repeat-like_dom_sf"/>
</dbReference>
<dbReference type="InterPro" id="IPR016024">
    <property type="entry name" value="ARM-type_fold"/>
</dbReference>
<feature type="repeat" description="WD" evidence="2">
    <location>
        <begin position="3256"/>
        <end position="3297"/>
    </location>
</feature>
<dbReference type="InterPro" id="IPR036322">
    <property type="entry name" value="WD40_repeat_dom_sf"/>
</dbReference>
<feature type="compositionally biased region" description="Polar residues" evidence="3">
    <location>
        <begin position="2021"/>
        <end position="2030"/>
    </location>
</feature>
<evidence type="ECO:0000313" key="8">
    <source>
        <dbReference type="RefSeq" id="XP_026295940.1"/>
    </source>
</evidence>
<evidence type="ECO:0000313" key="9">
    <source>
        <dbReference type="RefSeq" id="XP_026295941.1"/>
    </source>
</evidence>
<keyword evidence="7" id="KW-1185">Reference proteome</keyword>
<dbReference type="PANTHER" id="PTHR13743:SF86">
    <property type="entry name" value="LYSOSOMAL-TRAFFICKING REGULATOR"/>
    <property type="match status" value="1"/>
</dbReference>
<reference evidence="8 9" key="2">
    <citation type="submission" date="2025-04" db="UniProtKB">
        <authorList>
            <consortium name="RefSeq"/>
        </authorList>
    </citation>
    <scope>IDENTIFICATION</scope>
    <source>
        <strain evidence="8 9">DH4</strain>
        <tissue evidence="8 9">Whole body</tissue>
    </source>
</reference>
<keyword evidence="1 2" id="KW-0853">WD repeat</keyword>
<dbReference type="InterPro" id="IPR036372">
    <property type="entry name" value="BEACH_dom_sf"/>
</dbReference>
<dbReference type="CTD" id="104144"/>
<evidence type="ECO:0000256" key="1">
    <source>
        <dbReference type="ARBA" id="ARBA00022574"/>
    </source>
</evidence>
<name>A0A7M7L258_APIME</name>
<dbReference type="InterPro" id="IPR000409">
    <property type="entry name" value="BEACH_dom"/>
</dbReference>
<dbReference type="PROSITE" id="PS51783">
    <property type="entry name" value="PH_BEACH"/>
    <property type="match status" value="1"/>
</dbReference>
<reference evidence="6" key="1">
    <citation type="submission" date="2021-01" db="UniProtKB">
        <authorList>
            <consortium name="EnsemblMetazoa"/>
        </authorList>
    </citation>
    <scope>IDENTIFICATION</scope>
    <source>
        <strain evidence="6">DH4</strain>
    </source>
</reference>
<dbReference type="SUPFAM" id="SSF81837">
    <property type="entry name" value="BEACH domain"/>
    <property type="match status" value="1"/>
</dbReference>
<dbReference type="GeneID" id="408774"/>
<dbReference type="InterPro" id="IPR023362">
    <property type="entry name" value="PH-BEACH_dom"/>
</dbReference>
<gene>
    <name evidence="8 9" type="primary">LOC408774</name>
</gene>
<dbReference type="InterPro" id="IPR001680">
    <property type="entry name" value="WD40_rpt"/>
</dbReference>
<dbReference type="SUPFAM" id="SSF50729">
    <property type="entry name" value="PH domain-like"/>
    <property type="match status" value="1"/>
</dbReference>
<dbReference type="CDD" id="cd01201">
    <property type="entry name" value="PH_BEACH"/>
    <property type="match status" value="1"/>
</dbReference>
<dbReference type="InterPro" id="IPR050865">
    <property type="entry name" value="BEACH_Domain"/>
</dbReference>
<evidence type="ECO:0000259" key="5">
    <source>
        <dbReference type="PROSITE" id="PS51783"/>
    </source>
</evidence>
<organism evidence="6">
    <name type="scientific">Apis mellifera</name>
    <name type="common">Honeybee</name>
    <dbReference type="NCBI Taxonomy" id="7460"/>
    <lineage>
        <taxon>Eukaryota</taxon>
        <taxon>Metazoa</taxon>
        <taxon>Ecdysozoa</taxon>
        <taxon>Arthropoda</taxon>
        <taxon>Hexapoda</taxon>
        <taxon>Insecta</taxon>
        <taxon>Pterygota</taxon>
        <taxon>Neoptera</taxon>
        <taxon>Endopterygota</taxon>
        <taxon>Hymenoptera</taxon>
        <taxon>Apocrita</taxon>
        <taxon>Aculeata</taxon>
        <taxon>Apoidea</taxon>
        <taxon>Anthophila</taxon>
        <taxon>Apidae</taxon>
        <taxon>Apis</taxon>
    </lineage>
</organism>
<accession>A0A8B8GW41</accession>
<dbReference type="SUPFAM" id="SSF48371">
    <property type="entry name" value="ARM repeat"/>
    <property type="match status" value="1"/>
</dbReference>
<dbReference type="Gene3D" id="2.30.29.30">
    <property type="entry name" value="Pleckstrin-homology domain (PH domain)/Phosphotyrosine-binding domain (PTB)"/>
    <property type="match status" value="1"/>
</dbReference>
<dbReference type="Gene3D" id="2.130.10.10">
    <property type="entry name" value="YVTN repeat-like/Quinoprotein amine dehydrogenase"/>
    <property type="match status" value="1"/>
</dbReference>
<dbReference type="Pfam" id="PF02138">
    <property type="entry name" value="Beach"/>
    <property type="match status" value="1"/>
</dbReference>
<dbReference type="PANTHER" id="PTHR13743">
    <property type="entry name" value="BEIGE/BEACH-RELATED"/>
    <property type="match status" value="1"/>
</dbReference>
<accession>A0A7M7L258</accession>
<protein>
    <submittedName>
        <fullName evidence="8 9">Lysosomal-trafficking regulator isoform X1</fullName>
    </submittedName>
</protein>
<dbReference type="CDD" id="cd06071">
    <property type="entry name" value="Beach"/>
    <property type="match status" value="1"/>
</dbReference>
<dbReference type="Pfam" id="PF14844">
    <property type="entry name" value="PH_BEACH"/>
    <property type="match status" value="1"/>
</dbReference>
<dbReference type="SMART" id="SM00320">
    <property type="entry name" value="WD40"/>
    <property type="match status" value="3"/>
</dbReference>
<feature type="domain" description="BEACH-type PH" evidence="5">
    <location>
        <begin position="2676"/>
        <end position="2785"/>
    </location>
</feature>
<proteinExistence type="predicted"/>
<dbReference type="Gene3D" id="1.10.1540.10">
    <property type="entry name" value="BEACH domain"/>
    <property type="match status" value="1"/>
</dbReference>
<feature type="domain" description="BEACH" evidence="4">
    <location>
        <begin position="2790"/>
        <end position="3090"/>
    </location>
</feature>
<dbReference type="PROSITE" id="PS50197">
    <property type="entry name" value="BEACH"/>
    <property type="match status" value="1"/>
</dbReference>
<dbReference type="Proteomes" id="UP000005203">
    <property type="component" value="Linkage group LG4"/>
</dbReference>
<evidence type="ECO:0000259" key="4">
    <source>
        <dbReference type="PROSITE" id="PS50197"/>
    </source>
</evidence>
<dbReference type="EnsemblMetazoa" id="XM_026440155">
    <property type="protein sequence ID" value="XP_026295940"/>
    <property type="gene ID" value="LOC408774"/>
</dbReference>
<dbReference type="RefSeq" id="XP_026295940.1">
    <property type="nucleotide sequence ID" value="XM_026440155.1"/>
</dbReference>
<evidence type="ECO:0000256" key="3">
    <source>
        <dbReference type="SAM" id="MobiDB-lite"/>
    </source>
</evidence>
<accession>A0A8B8GVZ2</accession>
<dbReference type="SUPFAM" id="SSF50978">
    <property type="entry name" value="WD40 repeat-like"/>
    <property type="match status" value="1"/>
</dbReference>
<evidence type="ECO:0000256" key="2">
    <source>
        <dbReference type="PROSITE-ProRule" id="PRU00221"/>
    </source>
</evidence>